<feature type="non-terminal residue" evidence="7">
    <location>
        <position position="1"/>
    </location>
</feature>
<evidence type="ECO:0000313" key="7">
    <source>
        <dbReference type="EMBL" id="PZO86973.1"/>
    </source>
</evidence>
<dbReference type="GO" id="GO:0003842">
    <property type="term" value="F:L-glutamate gamma-semialdehyde dehydrogenase activity"/>
    <property type="evidence" value="ECO:0007669"/>
    <property type="project" value="UniProtKB-EC"/>
</dbReference>
<evidence type="ECO:0000313" key="8">
    <source>
        <dbReference type="Proteomes" id="UP000249557"/>
    </source>
</evidence>
<proteinExistence type="predicted"/>
<dbReference type="NCBIfam" id="NF008869">
    <property type="entry name" value="PRK11904.1"/>
    <property type="match status" value="1"/>
</dbReference>
<evidence type="ECO:0000256" key="2">
    <source>
        <dbReference type="ARBA" id="ARBA00012884"/>
    </source>
</evidence>
<sequence length="517" mass="55233">DDARTVQRMLAAAEKAFDMRETFAASIIGGRAEKTGNGYDVRNPADTSERIGTAYAANQDIVNAAFTQAHKAQPLWNRTSAHERALILERIADHYERNTALLLSLCMREAGKTLADAVAEIREAVDFCRYYAAQGAVDFDQNGRILPSYTGERNKILLQGRGVFACISPWNFPLAIFTGQVAAALMAGNAVVAKPAEQTPFIAQAAVHLMHDAGVPESVLHLIIGDGLVGEMIVQHKCVGGVAFTGSTKAAWAINRALAAKDCTIVPLIAETGGQNAMIADSSALPEQVVDDVITSAFGSAGQRCSACRVLFVQEDVADKIITMLRGAMAELRVGNPQLLFTDVGPLIDEEALAALQHHKAFLDGVGKQIAQAPLSEELRRRGHYFAPVAYEITDMDELKGEVFGPALHVIRYKAEALPAVIKSINDSGYGLTFGLHTRIDRLAEDMPWEVAAGNIYINRSTIGAVVGVQPFGGNGLSGTGPKAGGPHYLHRFATEKVVSVNTTAAGGNASLVMIEE</sequence>
<comment type="pathway">
    <text evidence="1">Amino-acid degradation; L-proline degradation into L-glutamate; L-glutamate from L-proline: step 2/2.</text>
</comment>
<dbReference type="Proteomes" id="UP000249557">
    <property type="component" value="Unassembled WGS sequence"/>
</dbReference>
<dbReference type="EC" id="1.2.1.88" evidence="2"/>
<gene>
    <name evidence="7" type="ORF">DI626_05150</name>
</gene>
<evidence type="ECO:0000256" key="1">
    <source>
        <dbReference type="ARBA" id="ARBA00004786"/>
    </source>
</evidence>
<dbReference type="Gene3D" id="3.40.309.10">
    <property type="entry name" value="Aldehyde Dehydrogenase, Chain A, domain 2"/>
    <property type="match status" value="1"/>
</dbReference>
<dbReference type="GO" id="GO:0009898">
    <property type="term" value="C:cytoplasmic side of plasma membrane"/>
    <property type="evidence" value="ECO:0007669"/>
    <property type="project" value="TreeGrafter"/>
</dbReference>
<dbReference type="GO" id="GO:0004657">
    <property type="term" value="F:proline dehydrogenase activity"/>
    <property type="evidence" value="ECO:0007669"/>
    <property type="project" value="UniProtKB-ARBA"/>
</dbReference>
<organism evidence="7 8">
    <name type="scientific">Micavibrio aeruginosavorus</name>
    <dbReference type="NCBI Taxonomy" id="349221"/>
    <lineage>
        <taxon>Bacteria</taxon>
        <taxon>Pseudomonadati</taxon>
        <taxon>Bdellovibrionota</taxon>
        <taxon>Bdellovibrionia</taxon>
        <taxon>Bdellovibrionales</taxon>
        <taxon>Pseudobdellovibrionaceae</taxon>
        <taxon>Micavibrio</taxon>
    </lineage>
</organism>
<dbReference type="NCBIfam" id="TIGR01238">
    <property type="entry name" value="D1pyr5carbox3"/>
    <property type="match status" value="1"/>
</dbReference>
<evidence type="ECO:0000256" key="3">
    <source>
        <dbReference type="ARBA" id="ARBA00023002"/>
    </source>
</evidence>
<dbReference type="InterPro" id="IPR016160">
    <property type="entry name" value="Ald_DH_CS_CYS"/>
</dbReference>
<dbReference type="AlphaFoldDB" id="A0A2W4ZXD7"/>
<evidence type="ECO:0000256" key="5">
    <source>
        <dbReference type="ARBA" id="ARBA00048142"/>
    </source>
</evidence>
<dbReference type="Gene3D" id="3.40.605.10">
    <property type="entry name" value="Aldehyde Dehydrogenase, Chain A, domain 1"/>
    <property type="match status" value="1"/>
</dbReference>
<dbReference type="InterPro" id="IPR015590">
    <property type="entry name" value="Aldehyde_DH_dom"/>
</dbReference>
<comment type="catalytic activity">
    <reaction evidence="5">
        <text>L-glutamate 5-semialdehyde + NAD(+) + H2O = L-glutamate + NADH + 2 H(+)</text>
        <dbReference type="Rhea" id="RHEA:30235"/>
        <dbReference type="ChEBI" id="CHEBI:15377"/>
        <dbReference type="ChEBI" id="CHEBI:15378"/>
        <dbReference type="ChEBI" id="CHEBI:29985"/>
        <dbReference type="ChEBI" id="CHEBI:57540"/>
        <dbReference type="ChEBI" id="CHEBI:57945"/>
        <dbReference type="ChEBI" id="CHEBI:58066"/>
        <dbReference type="EC" id="1.2.1.88"/>
    </reaction>
</comment>
<keyword evidence="4" id="KW-0520">NAD</keyword>
<dbReference type="PROSITE" id="PS00070">
    <property type="entry name" value="ALDEHYDE_DEHYDR_CYS"/>
    <property type="match status" value="1"/>
</dbReference>
<dbReference type="PANTHER" id="PTHR42862">
    <property type="entry name" value="DELTA-1-PYRROLINE-5-CARBOXYLATE DEHYDROGENASE 1, ISOFORM A-RELATED"/>
    <property type="match status" value="1"/>
</dbReference>
<evidence type="ECO:0000259" key="6">
    <source>
        <dbReference type="Pfam" id="PF00171"/>
    </source>
</evidence>
<accession>A0A2W4ZXD7</accession>
<dbReference type="GO" id="GO:0010133">
    <property type="term" value="P:L-proline catabolic process to L-glutamate"/>
    <property type="evidence" value="ECO:0007669"/>
    <property type="project" value="TreeGrafter"/>
</dbReference>
<feature type="domain" description="Aldehyde dehydrogenase" evidence="6">
    <location>
        <begin position="37"/>
        <end position="499"/>
    </location>
</feature>
<dbReference type="InterPro" id="IPR016163">
    <property type="entry name" value="Ald_DH_C"/>
</dbReference>
<dbReference type="InterPro" id="IPR016161">
    <property type="entry name" value="Ald_DH/histidinol_DH"/>
</dbReference>
<protein>
    <recommendedName>
        <fullName evidence="2">L-glutamate gamma-semialdehyde dehydrogenase</fullName>
        <ecNumber evidence="2">1.2.1.88</ecNumber>
    </recommendedName>
</protein>
<reference evidence="7 8" key="1">
    <citation type="submission" date="2017-08" db="EMBL/GenBank/DDBJ databases">
        <title>Infants hospitalized years apart are colonized by the same room-sourced microbial strains.</title>
        <authorList>
            <person name="Brooks B."/>
            <person name="Olm M.R."/>
            <person name="Firek B.A."/>
            <person name="Baker R."/>
            <person name="Thomas B.C."/>
            <person name="Morowitz M.J."/>
            <person name="Banfield J.F."/>
        </authorList>
    </citation>
    <scope>NUCLEOTIDE SEQUENCE [LARGE SCALE GENOMIC DNA]</scope>
    <source>
        <strain evidence="7">S2_018_000_R2_104</strain>
    </source>
</reference>
<keyword evidence="3" id="KW-0560">Oxidoreductase</keyword>
<dbReference type="FunFam" id="3.40.309.10:FF:000005">
    <property type="entry name" value="1-pyrroline-5-carboxylate dehydrogenase 1"/>
    <property type="match status" value="1"/>
</dbReference>
<dbReference type="SUPFAM" id="SSF53720">
    <property type="entry name" value="ALDH-like"/>
    <property type="match status" value="1"/>
</dbReference>
<dbReference type="EMBL" id="QFNK01000081">
    <property type="protein sequence ID" value="PZO86973.1"/>
    <property type="molecule type" value="Genomic_DNA"/>
</dbReference>
<dbReference type="InterPro" id="IPR005933">
    <property type="entry name" value="PutA_C"/>
</dbReference>
<name>A0A2W4ZXD7_9BACT</name>
<evidence type="ECO:0000256" key="4">
    <source>
        <dbReference type="ARBA" id="ARBA00023027"/>
    </source>
</evidence>
<dbReference type="InterPro" id="IPR016162">
    <property type="entry name" value="Ald_DH_N"/>
</dbReference>
<comment type="caution">
    <text evidence="7">The sequence shown here is derived from an EMBL/GenBank/DDBJ whole genome shotgun (WGS) entry which is preliminary data.</text>
</comment>
<dbReference type="InterPro" id="IPR050485">
    <property type="entry name" value="Proline_metab_enzyme"/>
</dbReference>
<dbReference type="Pfam" id="PF00171">
    <property type="entry name" value="Aldedh"/>
    <property type="match status" value="1"/>
</dbReference>
<dbReference type="CDD" id="cd07125">
    <property type="entry name" value="ALDH_PutA-P5CDH"/>
    <property type="match status" value="1"/>
</dbReference>
<dbReference type="PANTHER" id="PTHR42862:SF1">
    <property type="entry name" value="DELTA-1-PYRROLINE-5-CARBOXYLATE DEHYDROGENASE 2, ISOFORM A-RELATED"/>
    <property type="match status" value="1"/>
</dbReference>